<dbReference type="PANTHER" id="PTHR46228">
    <property type="entry name" value="KELCH DOMAIN-CONTAINING PROTEIN"/>
    <property type="match status" value="1"/>
</dbReference>
<reference evidence="3" key="3">
    <citation type="submission" date="2025-09" db="UniProtKB">
        <authorList>
            <consortium name="Ensembl"/>
        </authorList>
    </citation>
    <scope>IDENTIFICATION</scope>
</reference>
<evidence type="ECO:0008006" key="5">
    <source>
        <dbReference type="Google" id="ProtNLM"/>
    </source>
</evidence>
<keyword evidence="4" id="KW-1185">Reference proteome</keyword>
<dbReference type="InterPro" id="IPR011043">
    <property type="entry name" value="Gal_Oxase/kelch_b-propeller"/>
</dbReference>
<dbReference type="OMA" id="TLFRCWG"/>
<keyword evidence="2" id="KW-0677">Repeat</keyword>
<evidence type="ECO:0000313" key="3">
    <source>
        <dbReference type="Ensembl" id="ENSTNIP00000017437.1"/>
    </source>
</evidence>
<evidence type="ECO:0000313" key="4">
    <source>
        <dbReference type="Proteomes" id="UP000007303"/>
    </source>
</evidence>
<dbReference type="GeneTree" id="ENSGT00940000157509"/>
<dbReference type="AlphaFoldDB" id="H3DA96"/>
<evidence type="ECO:0000256" key="1">
    <source>
        <dbReference type="ARBA" id="ARBA00022441"/>
    </source>
</evidence>
<protein>
    <recommendedName>
        <fullName evidence="5">Kelch domain containing 1</fullName>
    </recommendedName>
</protein>
<dbReference type="STRING" id="99883.ENSTNIP00000017437"/>
<dbReference type="Pfam" id="PF24681">
    <property type="entry name" value="Kelch_KLHDC2_KLHL20_DRC7"/>
    <property type="match status" value="2"/>
</dbReference>
<reference evidence="4" key="1">
    <citation type="journal article" date="2004" name="Nature">
        <title>Genome duplication in the teleost fish Tetraodon nigroviridis reveals the early vertebrate proto-karyotype.</title>
        <authorList>
            <person name="Jaillon O."/>
            <person name="Aury J.-M."/>
            <person name="Brunet F."/>
            <person name="Petit J.-L."/>
            <person name="Stange-Thomann N."/>
            <person name="Mauceli E."/>
            <person name="Bouneau L."/>
            <person name="Fischer C."/>
            <person name="Ozouf-Costaz C."/>
            <person name="Bernot A."/>
            <person name="Nicaud S."/>
            <person name="Jaffe D."/>
            <person name="Fisher S."/>
            <person name="Lutfalla G."/>
            <person name="Dossat C."/>
            <person name="Segurens B."/>
            <person name="Dasilva C."/>
            <person name="Salanoubat M."/>
            <person name="Levy M."/>
            <person name="Boudet N."/>
            <person name="Castellano S."/>
            <person name="Anthouard V."/>
            <person name="Jubin C."/>
            <person name="Castelli V."/>
            <person name="Katinka M."/>
            <person name="Vacherie B."/>
            <person name="Biemont C."/>
            <person name="Skalli Z."/>
            <person name="Cattolico L."/>
            <person name="Poulain J."/>
            <person name="De Berardinis V."/>
            <person name="Cruaud C."/>
            <person name="Duprat S."/>
            <person name="Brottier P."/>
            <person name="Coutanceau J.-P."/>
            <person name="Gouzy J."/>
            <person name="Parra G."/>
            <person name="Lardier G."/>
            <person name="Chapple C."/>
            <person name="McKernan K.J."/>
            <person name="McEwan P."/>
            <person name="Bosak S."/>
            <person name="Kellis M."/>
            <person name="Volff J.-N."/>
            <person name="Guigo R."/>
            <person name="Zody M.C."/>
            <person name="Mesirov J."/>
            <person name="Lindblad-Toh K."/>
            <person name="Birren B."/>
            <person name="Nusbaum C."/>
            <person name="Kahn D."/>
            <person name="Robinson-Rechavi M."/>
            <person name="Laudet V."/>
            <person name="Schachter V."/>
            <person name="Quetier F."/>
            <person name="Saurin W."/>
            <person name="Scarpelli C."/>
            <person name="Wincker P."/>
            <person name="Lander E.S."/>
            <person name="Weissenbach J."/>
            <person name="Roest Crollius H."/>
        </authorList>
    </citation>
    <scope>NUCLEOTIDE SEQUENCE [LARGE SCALE GENOMIC DNA]</scope>
</reference>
<dbReference type="InterPro" id="IPR015915">
    <property type="entry name" value="Kelch-typ_b-propeller"/>
</dbReference>
<proteinExistence type="predicted"/>
<dbReference type="SUPFAM" id="SSF50965">
    <property type="entry name" value="Galactose oxidase, central domain"/>
    <property type="match status" value="1"/>
</dbReference>
<evidence type="ECO:0000256" key="2">
    <source>
        <dbReference type="ARBA" id="ARBA00022737"/>
    </source>
</evidence>
<dbReference type="PANTHER" id="PTHR46228:SF1">
    <property type="entry name" value="KELCH DOMAIN-CONTAINING PROTEIN 1"/>
    <property type="match status" value="1"/>
</dbReference>
<keyword evidence="1" id="KW-0880">Kelch repeat</keyword>
<dbReference type="HOGENOM" id="CLU_042804_0_0_1"/>
<organism evidence="3 4">
    <name type="scientific">Tetraodon nigroviridis</name>
    <name type="common">Spotted green pufferfish</name>
    <name type="synonym">Chelonodon nigroviridis</name>
    <dbReference type="NCBI Taxonomy" id="99883"/>
    <lineage>
        <taxon>Eukaryota</taxon>
        <taxon>Metazoa</taxon>
        <taxon>Chordata</taxon>
        <taxon>Craniata</taxon>
        <taxon>Vertebrata</taxon>
        <taxon>Euteleostomi</taxon>
        <taxon>Actinopterygii</taxon>
        <taxon>Neopterygii</taxon>
        <taxon>Teleostei</taxon>
        <taxon>Neoteleostei</taxon>
        <taxon>Acanthomorphata</taxon>
        <taxon>Eupercaria</taxon>
        <taxon>Tetraodontiformes</taxon>
        <taxon>Tetradontoidea</taxon>
        <taxon>Tetraodontidae</taxon>
        <taxon>Tetraodon</taxon>
    </lineage>
</organism>
<sequence>SAERTAPASRLERSGHSAFIDDNTLFVFGGYQVIAGEDVMLPSNEIWLCDLDSGMWERRTIVGEKPPEVCGFCGANVRGTFYVFAGCNENGYTNKMYSVDLTQPSFSWRRIQGAKGTAPSPRNSHSCWVHRDRLIYFGGYGCKTVGEMQNTPAANFVIEELSWAVIENTLFRCWGWNNEVNVFDTHAAAWSSPAVRGSLPTPRGCHASALLGNKGYITGGVESAHLDMFCLDLDTWTWTQIDVSRSGSPLGRTMLTMTSVSDHRLFMYGGLGMDGNTLSDAWWFDTREKTWSQVTHLHQDKPRVCHTACLGSDDDVVVFGGSRDMRILLDTHHCGDVLVFQTQPYSLCRLCEDFIGKHAGRFDKQLKWLPSRMRSKIHKRAAFFSAA</sequence>
<dbReference type="InParanoid" id="H3DA96"/>
<reference evidence="3" key="2">
    <citation type="submission" date="2025-08" db="UniProtKB">
        <authorList>
            <consortium name="Ensembl"/>
        </authorList>
    </citation>
    <scope>IDENTIFICATION</scope>
</reference>
<accession>H3DA96</accession>
<dbReference type="Proteomes" id="UP000007303">
    <property type="component" value="Unassembled WGS sequence"/>
</dbReference>
<name>H3DA96_TETNG</name>
<dbReference type="Gene3D" id="2.120.10.80">
    <property type="entry name" value="Kelch-type beta propeller"/>
    <property type="match status" value="2"/>
</dbReference>
<dbReference type="Ensembl" id="ENSTNIT00000017657.1">
    <property type="protein sequence ID" value="ENSTNIP00000017437.1"/>
    <property type="gene ID" value="ENSTNIG00000014419.1"/>
</dbReference>